<keyword evidence="2 5" id="KW-0812">Transmembrane</keyword>
<keyword evidence="4 5" id="KW-0472">Membrane</keyword>
<sequence length="305" mass="32722">MHQNIEKRAIIVAAVLGMVMALSGWLAYYLSGSEALLLDGNFSFIGVVATLAALKISSVKTQTSKTYPFGKFVFEATYSLFIGILTVGVIIAAVTENISKIMRYTRGETFPVVDASIILVYTIAMVVICFGLAFYFRAANRKLNGTSTILGAYTVQSGIDGLMSLGAGVTLVAFSTIDPAGEWGFLTQIGDALLVITLCALVLYQPIGLIRSSFIEMSGGALGDKVARDDIRTKILAQVPEDQVEDMFISKTGSAFLAVAFVSPEFFDAHSAAEQQKMRADVMAALTPSYPHLGFDFVMAPDVKS</sequence>
<feature type="transmembrane region" description="Helical" evidence="5">
    <location>
        <begin position="76"/>
        <end position="95"/>
    </location>
</feature>
<comment type="subcellular location">
    <subcellularLocation>
        <location evidence="1">Membrane</location>
        <topology evidence="1">Multi-pass membrane protein</topology>
    </subcellularLocation>
</comment>
<accession>A0A1I4DPI7</accession>
<evidence type="ECO:0000256" key="5">
    <source>
        <dbReference type="SAM" id="Phobius"/>
    </source>
</evidence>
<dbReference type="InterPro" id="IPR027469">
    <property type="entry name" value="Cation_efflux_TMD_sf"/>
</dbReference>
<proteinExistence type="predicted"/>
<evidence type="ECO:0000256" key="4">
    <source>
        <dbReference type="ARBA" id="ARBA00023136"/>
    </source>
</evidence>
<dbReference type="InterPro" id="IPR058533">
    <property type="entry name" value="Cation_efflux_TM"/>
</dbReference>
<feature type="transmembrane region" description="Helical" evidence="5">
    <location>
        <begin position="36"/>
        <end position="56"/>
    </location>
</feature>
<evidence type="ECO:0000256" key="2">
    <source>
        <dbReference type="ARBA" id="ARBA00022692"/>
    </source>
</evidence>
<feature type="transmembrane region" description="Helical" evidence="5">
    <location>
        <begin position="9"/>
        <end position="30"/>
    </location>
</feature>
<dbReference type="GO" id="GO:0008324">
    <property type="term" value="F:monoatomic cation transmembrane transporter activity"/>
    <property type="evidence" value="ECO:0007669"/>
    <property type="project" value="InterPro"/>
</dbReference>
<evidence type="ECO:0000313" key="7">
    <source>
        <dbReference type="EMBL" id="SFK93871.1"/>
    </source>
</evidence>
<feature type="transmembrane region" description="Helical" evidence="5">
    <location>
        <begin position="157"/>
        <end position="177"/>
    </location>
</feature>
<dbReference type="RefSeq" id="WP_093323208.1">
    <property type="nucleotide sequence ID" value="NZ_FOSZ01000003.1"/>
</dbReference>
<feature type="domain" description="Cation efflux protein transmembrane" evidence="6">
    <location>
        <begin position="10"/>
        <end position="214"/>
    </location>
</feature>
<evidence type="ECO:0000256" key="1">
    <source>
        <dbReference type="ARBA" id="ARBA00004141"/>
    </source>
</evidence>
<feature type="transmembrane region" description="Helical" evidence="5">
    <location>
        <begin position="183"/>
        <end position="204"/>
    </location>
</feature>
<gene>
    <name evidence="7" type="ORF">SAMN04488036_103247</name>
</gene>
<evidence type="ECO:0000259" key="6">
    <source>
        <dbReference type="Pfam" id="PF01545"/>
    </source>
</evidence>
<protein>
    <submittedName>
        <fullName evidence="7">Divalent metal cation (Fe/Co/Zn/Cd) transporter</fullName>
    </submittedName>
</protein>
<reference evidence="8" key="1">
    <citation type="submission" date="2016-10" db="EMBL/GenBank/DDBJ databases">
        <authorList>
            <person name="Varghese N."/>
            <person name="Submissions S."/>
        </authorList>
    </citation>
    <scope>NUCLEOTIDE SEQUENCE [LARGE SCALE GENOMIC DNA]</scope>
    <source>
        <strain evidence="8">DSM 28453</strain>
    </source>
</reference>
<keyword evidence="3 5" id="KW-1133">Transmembrane helix</keyword>
<dbReference type="Pfam" id="PF01545">
    <property type="entry name" value="Cation_efflux"/>
    <property type="match status" value="1"/>
</dbReference>
<feature type="transmembrane region" description="Helical" evidence="5">
    <location>
        <begin position="115"/>
        <end position="136"/>
    </location>
</feature>
<dbReference type="OrthoDB" id="9810598at2"/>
<dbReference type="GO" id="GO:0016020">
    <property type="term" value="C:membrane"/>
    <property type="evidence" value="ECO:0007669"/>
    <property type="project" value="UniProtKB-SubCell"/>
</dbReference>
<keyword evidence="8" id="KW-1185">Reference proteome</keyword>
<evidence type="ECO:0000313" key="8">
    <source>
        <dbReference type="Proteomes" id="UP000198851"/>
    </source>
</evidence>
<evidence type="ECO:0000256" key="3">
    <source>
        <dbReference type="ARBA" id="ARBA00022989"/>
    </source>
</evidence>
<dbReference type="Gene3D" id="1.20.1510.10">
    <property type="entry name" value="Cation efflux protein transmembrane domain"/>
    <property type="match status" value="1"/>
</dbReference>
<name>A0A1I4DPI7_9RHOB</name>
<dbReference type="EMBL" id="FOSZ01000003">
    <property type="protein sequence ID" value="SFK93871.1"/>
    <property type="molecule type" value="Genomic_DNA"/>
</dbReference>
<organism evidence="7 8">
    <name type="scientific">Shimia haliotis</name>
    <dbReference type="NCBI Taxonomy" id="1280847"/>
    <lineage>
        <taxon>Bacteria</taxon>
        <taxon>Pseudomonadati</taxon>
        <taxon>Pseudomonadota</taxon>
        <taxon>Alphaproteobacteria</taxon>
        <taxon>Rhodobacterales</taxon>
        <taxon>Roseobacteraceae</taxon>
    </lineage>
</organism>
<dbReference type="SUPFAM" id="SSF161111">
    <property type="entry name" value="Cation efflux protein transmembrane domain-like"/>
    <property type="match status" value="1"/>
</dbReference>
<dbReference type="AlphaFoldDB" id="A0A1I4DPI7"/>
<dbReference type="STRING" id="1280847.SAMN04488036_103247"/>
<dbReference type="Proteomes" id="UP000198851">
    <property type="component" value="Unassembled WGS sequence"/>
</dbReference>